<sequence>MTLKTPRFGDPRTPLCSILLYCGDLLTLGKEQYGHQSQLPPERCQAPIDQLGWTSTHGQTMWPNYALGSGRWLQVSIAVKILVVDESRISLLWNAAQSYSIDVIGRISTLVSTSECPNLSIDDVHFASMRRLGPYWDLYFSTYRQLGALMIPKAPDI</sequence>
<name>A0A166TEA4_9AGAM</name>
<protein>
    <submittedName>
        <fullName evidence="1">Uncharacterized protein</fullName>
    </submittedName>
</protein>
<organism evidence="1 2">
    <name type="scientific">Athelia psychrophila</name>
    <dbReference type="NCBI Taxonomy" id="1759441"/>
    <lineage>
        <taxon>Eukaryota</taxon>
        <taxon>Fungi</taxon>
        <taxon>Dikarya</taxon>
        <taxon>Basidiomycota</taxon>
        <taxon>Agaricomycotina</taxon>
        <taxon>Agaricomycetes</taxon>
        <taxon>Agaricomycetidae</taxon>
        <taxon>Atheliales</taxon>
        <taxon>Atheliaceae</taxon>
        <taxon>Athelia</taxon>
    </lineage>
</organism>
<evidence type="ECO:0000313" key="2">
    <source>
        <dbReference type="Proteomes" id="UP000076532"/>
    </source>
</evidence>
<keyword evidence="2" id="KW-1185">Reference proteome</keyword>
<dbReference type="EMBL" id="KV417493">
    <property type="protein sequence ID" value="KZP30526.1"/>
    <property type="molecule type" value="Genomic_DNA"/>
</dbReference>
<proteinExistence type="predicted"/>
<reference evidence="1 2" key="1">
    <citation type="journal article" date="2016" name="Mol. Biol. Evol.">
        <title>Comparative Genomics of Early-Diverging Mushroom-Forming Fungi Provides Insights into the Origins of Lignocellulose Decay Capabilities.</title>
        <authorList>
            <person name="Nagy L.G."/>
            <person name="Riley R."/>
            <person name="Tritt A."/>
            <person name="Adam C."/>
            <person name="Daum C."/>
            <person name="Floudas D."/>
            <person name="Sun H."/>
            <person name="Yadav J.S."/>
            <person name="Pangilinan J."/>
            <person name="Larsson K.H."/>
            <person name="Matsuura K."/>
            <person name="Barry K."/>
            <person name="Labutti K."/>
            <person name="Kuo R."/>
            <person name="Ohm R.A."/>
            <person name="Bhattacharya S.S."/>
            <person name="Shirouzu T."/>
            <person name="Yoshinaga Y."/>
            <person name="Martin F.M."/>
            <person name="Grigoriev I.V."/>
            <person name="Hibbett D.S."/>
        </authorList>
    </citation>
    <scope>NUCLEOTIDE SEQUENCE [LARGE SCALE GENOMIC DNA]</scope>
    <source>
        <strain evidence="1 2">CBS 109695</strain>
    </source>
</reference>
<accession>A0A166TEA4</accession>
<dbReference type="AlphaFoldDB" id="A0A166TEA4"/>
<dbReference type="Proteomes" id="UP000076532">
    <property type="component" value="Unassembled WGS sequence"/>
</dbReference>
<evidence type="ECO:0000313" key="1">
    <source>
        <dbReference type="EMBL" id="KZP30526.1"/>
    </source>
</evidence>
<gene>
    <name evidence="1" type="ORF">FIBSPDRAFT_926378</name>
</gene>